<proteinExistence type="predicted"/>
<protein>
    <submittedName>
        <fullName evidence="1">Uncharacterized protein</fullName>
    </submittedName>
</protein>
<comment type="caution">
    <text evidence="1">The sequence shown here is derived from an EMBL/GenBank/DDBJ whole genome shotgun (WGS) entry which is preliminary data.</text>
</comment>
<dbReference type="Gramene" id="rna34702">
    <property type="protein sequence ID" value="RHN50420.1"/>
    <property type="gene ID" value="gene34702"/>
</dbReference>
<reference evidence="2" key="1">
    <citation type="journal article" date="2018" name="Nat. Plants">
        <title>Whole-genome landscape of Medicago truncatula symbiotic genes.</title>
        <authorList>
            <person name="Pecrix Y."/>
            <person name="Staton S.E."/>
            <person name="Sallet E."/>
            <person name="Lelandais-Briere C."/>
            <person name="Moreau S."/>
            <person name="Carrere S."/>
            <person name="Blein T."/>
            <person name="Jardinaud M.F."/>
            <person name="Latrasse D."/>
            <person name="Zouine M."/>
            <person name="Zahm M."/>
            <person name="Kreplak J."/>
            <person name="Mayjonade B."/>
            <person name="Satge C."/>
            <person name="Perez M."/>
            <person name="Cauet S."/>
            <person name="Marande W."/>
            <person name="Chantry-Darmon C."/>
            <person name="Lopez-Roques C."/>
            <person name="Bouchez O."/>
            <person name="Berard A."/>
            <person name="Debelle F."/>
            <person name="Munos S."/>
            <person name="Bendahmane A."/>
            <person name="Berges H."/>
            <person name="Niebel A."/>
            <person name="Buitink J."/>
            <person name="Frugier F."/>
            <person name="Benhamed M."/>
            <person name="Crespi M."/>
            <person name="Gouzy J."/>
            <person name="Gamas P."/>
        </authorList>
    </citation>
    <scope>NUCLEOTIDE SEQUENCE [LARGE SCALE GENOMIC DNA]</scope>
    <source>
        <strain evidence="2">cv. Jemalong A17</strain>
    </source>
</reference>
<name>A0A396HAU2_MEDTR</name>
<dbReference type="Proteomes" id="UP000265566">
    <property type="component" value="Chromosome 6"/>
</dbReference>
<gene>
    <name evidence="1" type="ORF">MtrunA17_Chr6g0457211</name>
</gene>
<dbReference type="AlphaFoldDB" id="A0A396HAU2"/>
<dbReference type="EMBL" id="PSQE01000006">
    <property type="protein sequence ID" value="RHN50420.1"/>
    <property type="molecule type" value="Genomic_DNA"/>
</dbReference>
<sequence length="152" mass="17660">MGAAIQSPEPSNLFERKARCVIPVDCFLKCILTKTGSEIRVFQDLQTHFICIRDFTSRNVRISTISSSWRTVRVLRLKVKTLRIFCGRNPRRVFMENSAVERNPKGNLLRTVLLWKNVSRKKPLQLQVADMYYKPIVCWASTEARVKIVFDV</sequence>
<evidence type="ECO:0000313" key="2">
    <source>
        <dbReference type="Proteomes" id="UP000265566"/>
    </source>
</evidence>
<organism evidence="1 2">
    <name type="scientific">Medicago truncatula</name>
    <name type="common">Barrel medic</name>
    <name type="synonym">Medicago tribuloides</name>
    <dbReference type="NCBI Taxonomy" id="3880"/>
    <lineage>
        <taxon>Eukaryota</taxon>
        <taxon>Viridiplantae</taxon>
        <taxon>Streptophyta</taxon>
        <taxon>Embryophyta</taxon>
        <taxon>Tracheophyta</taxon>
        <taxon>Spermatophyta</taxon>
        <taxon>Magnoliopsida</taxon>
        <taxon>eudicotyledons</taxon>
        <taxon>Gunneridae</taxon>
        <taxon>Pentapetalae</taxon>
        <taxon>rosids</taxon>
        <taxon>fabids</taxon>
        <taxon>Fabales</taxon>
        <taxon>Fabaceae</taxon>
        <taxon>Papilionoideae</taxon>
        <taxon>50 kb inversion clade</taxon>
        <taxon>NPAAA clade</taxon>
        <taxon>Hologalegina</taxon>
        <taxon>IRL clade</taxon>
        <taxon>Trifolieae</taxon>
        <taxon>Medicago</taxon>
    </lineage>
</organism>
<accession>A0A396HAU2</accession>
<evidence type="ECO:0000313" key="1">
    <source>
        <dbReference type="EMBL" id="RHN50420.1"/>
    </source>
</evidence>